<dbReference type="EMBL" id="JBDFQZ010000004">
    <property type="protein sequence ID" value="KAK9733339.1"/>
    <property type="molecule type" value="Genomic_DNA"/>
</dbReference>
<comment type="caution">
    <text evidence="1">The sequence shown here is derived from an EMBL/GenBank/DDBJ whole genome shotgun (WGS) entry which is preliminary data.</text>
</comment>
<keyword evidence="2" id="KW-1185">Reference proteome</keyword>
<accession>A0AAW1LD77</accession>
<proteinExistence type="predicted"/>
<evidence type="ECO:0000313" key="2">
    <source>
        <dbReference type="Proteomes" id="UP001443914"/>
    </source>
</evidence>
<reference evidence="1" key="1">
    <citation type="submission" date="2024-03" db="EMBL/GenBank/DDBJ databases">
        <title>WGS assembly of Saponaria officinalis var. Norfolk2.</title>
        <authorList>
            <person name="Jenkins J."/>
            <person name="Shu S."/>
            <person name="Grimwood J."/>
            <person name="Barry K."/>
            <person name="Goodstein D."/>
            <person name="Schmutz J."/>
            <person name="Leebens-Mack J."/>
            <person name="Osbourn A."/>
        </authorList>
    </citation>
    <scope>NUCLEOTIDE SEQUENCE [LARGE SCALE GENOMIC DNA]</scope>
    <source>
        <strain evidence="1">JIC</strain>
    </source>
</reference>
<evidence type="ECO:0000313" key="1">
    <source>
        <dbReference type="EMBL" id="KAK9733339.1"/>
    </source>
</evidence>
<dbReference type="InterPro" id="IPR036397">
    <property type="entry name" value="RNaseH_sf"/>
</dbReference>
<organism evidence="1 2">
    <name type="scientific">Saponaria officinalis</name>
    <name type="common">Common soapwort</name>
    <name type="synonym">Lychnis saponaria</name>
    <dbReference type="NCBI Taxonomy" id="3572"/>
    <lineage>
        <taxon>Eukaryota</taxon>
        <taxon>Viridiplantae</taxon>
        <taxon>Streptophyta</taxon>
        <taxon>Embryophyta</taxon>
        <taxon>Tracheophyta</taxon>
        <taxon>Spermatophyta</taxon>
        <taxon>Magnoliopsida</taxon>
        <taxon>eudicotyledons</taxon>
        <taxon>Gunneridae</taxon>
        <taxon>Pentapetalae</taxon>
        <taxon>Caryophyllales</taxon>
        <taxon>Caryophyllaceae</taxon>
        <taxon>Caryophylleae</taxon>
        <taxon>Saponaria</taxon>
    </lineage>
</organism>
<dbReference type="Gene3D" id="3.30.420.10">
    <property type="entry name" value="Ribonuclease H-like superfamily/Ribonuclease H"/>
    <property type="match status" value="1"/>
</dbReference>
<feature type="non-terminal residue" evidence="1">
    <location>
        <position position="1"/>
    </location>
</feature>
<dbReference type="AlphaFoldDB" id="A0AAW1LD77"/>
<dbReference type="GO" id="GO:0003676">
    <property type="term" value="F:nucleic acid binding"/>
    <property type="evidence" value="ECO:0007669"/>
    <property type="project" value="InterPro"/>
</dbReference>
<gene>
    <name evidence="1" type="ORF">RND81_04G061200</name>
</gene>
<dbReference type="PANTHER" id="PTHR47169">
    <property type="entry name" value="OS01G0541250 PROTEIN"/>
    <property type="match status" value="1"/>
</dbReference>
<name>A0AAW1LD77_SAPOF</name>
<dbReference type="Proteomes" id="UP001443914">
    <property type="component" value="Unassembled WGS sequence"/>
</dbReference>
<feature type="non-terminal residue" evidence="1">
    <location>
        <position position="167"/>
    </location>
</feature>
<protein>
    <submittedName>
        <fullName evidence="1">Uncharacterized protein</fullName>
    </submittedName>
</protein>
<sequence length="167" mass="19144">IWRQQLQKVIPAIKDKWHAGSNKHIIIQQDKTKTHINGDDPEFLRVAQADGFDIVLQCQPSNNPDLNINALGFFRVIQTIQHEKSLKTVGELIIAVEVVLNETNNVTLNYVWLSLMFCMNEILSDKGNNKYKLPHMNKKKLSRLGILPTHVCPNKEVVLERLAELQE</sequence>
<dbReference type="PANTHER" id="PTHR47169:SF2">
    <property type="entry name" value="OS01G0541250 PROTEIN"/>
    <property type="match status" value="1"/>
</dbReference>